<evidence type="ECO:0000256" key="1">
    <source>
        <dbReference type="SAM" id="Phobius"/>
    </source>
</evidence>
<name>A0A833RDR2_9POAL</name>
<dbReference type="Proteomes" id="UP000623129">
    <property type="component" value="Unassembled WGS sequence"/>
</dbReference>
<dbReference type="EMBL" id="SWLB01000010">
    <property type="protein sequence ID" value="KAF3333724.1"/>
    <property type="molecule type" value="Genomic_DNA"/>
</dbReference>
<keyword evidence="1" id="KW-1133">Transmembrane helix</keyword>
<keyword evidence="1" id="KW-0812">Transmembrane</keyword>
<evidence type="ECO:0000313" key="2">
    <source>
        <dbReference type="EMBL" id="KAF3333724.1"/>
    </source>
</evidence>
<gene>
    <name evidence="2" type="ORF">FCM35_KLT01415</name>
</gene>
<dbReference type="AlphaFoldDB" id="A0A833RDR2"/>
<proteinExistence type="predicted"/>
<comment type="caution">
    <text evidence="2">The sequence shown here is derived from an EMBL/GenBank/DDBJ whole genome shotgun (WGS) entry which is preliminary data.</text>
</comment>
<feature type="transmembrane region" description="Helical" evidence="1">
    <location>
        <begin position="47"/>
        <end position="68"/>
    </location>
</feature>
<keyword evidence="1" id="KW-0472">Membrane</keyword>
<reference evidence="2" key="1">
    <citation type="submission" date="2020-01" db="EMBL/GenBank/DDBJ databases">
        <title>Genome sequence of Kobresia littledalei, the first chromosome-level genome in the family Cyperaceae.</title>
        <authorList>
            <person name="Qu G."/>
        </authorList>
    </citation>
    <scope>NUCLEOTIDE SEQUENCE</scope>
    <source>
        <strain evidence="2">C.B.Clarke</strain>
        <tissue evidence="2">Leaf</tissue>
    </source>
</reference>
<accession>A0A833RDR2</accession>
<protein>
    <submittedName>
        <fullName evidence="2">Protein CURVATURE THYLAKOID 1D</fullName>
    </submittedName>
</protein>
<feature type="transmembrane region" description="Helical" evidence="1">
    <location>
        <begin position="6"/>
        <end position="27"/>
    </location>
</feature>
<sequence length="92" mass="9961">MRLSTVSILFFNISHVKMVILVGNLYFQMILIFCKVTVLDSETTYKVLVYGSGVLAALLITSAVTSAIDSIPLKSGTQSVLGFYDISFGASM</sequence>
<keyword evidence="3" id="KW-1185">Reference proteome</keyword>
<evidence type="ECO:0000313" key="3">
    <source>
        <dbReference type="Proteomes" id="UP000623129"/>
    </source>
</evidence>
<organism evidence="2 3">
    <name type="scientific">Carex littledalei</name>
    <dbReference type="NCBI Taxonomy" id="544730"/>
    <lineage>
        <taxon>Eukaryota</taxon>
        <taxon>Viridiplantae</taxon>
        <taxon>Streptophyta</taxon>
        <taxon>Embryophyta</taxon>
        <taxon>Tracheophyta</taxon>
        <taxon>Spermatophyta</taxon>
        <taxon>Magnoliopsida</taxon>
        <taxon>Liliopsida</taxon>
        <taxon>Poales</taxon>
        <taxon>Cyperaceae</taxon>
        <taxon>Cyperoideae</taxon>
        <taxon>Cariceae</taxon>
        <taxon>Carex</taxon>
        <taxon>Carex subgen. Euthyceras</taxon>
    </lineage>
</organism>